<dbReference type="PANTHER" id="PTHR35008">
    <property type="entry name" value="BLL4482 PROTEIN-RELATED"/>
    <property type="match status" value="1"/>
</dbReference>
<dbReference type="InterPro" id="IPR009056">
    <property type="entry name" value="Cyt_c-like_dom"/>
</dbReference>
<keyword evidence="7" id="KW-1185">Reference proteome</keyword>
<evidence type="ECO:0000256" key="3">
    <source>
        <dbReference type="ARBA" id="ARBA00023004"/>
    </source>
</evidence>
<dbReference type="RefSeq" id="WP_340358288.1">
    <property type="nucleotide sequence ID" value="NZ_JBBKZU010000007.1"/>
</dbReference>
<organism evidence="6 7">
    <name type="scientific">Variovorax ureilyticus</name>
    <dbReference type="NCBI Taxonomy" id="1836198"/>
    <lineage>
        <taxon>Bacteria</taxon>
        <taxon>Pseudomonadati</taxon>
        <taxon>Pseudomonadota</taxon>
        <taxon>Betaproteobacteria</taxon>
        <taxon>Burkholderiales</taxon>
        <taxon>Comamonadaceae</taxon>
        <taxon>Variovorax</taxon>
    </lineage>
</organism>
<feature type="domain" description="Cytochrome c" evidence="5">
    <location>
        <begin position="195"/>
        <end position="305"/>
    </location>
</feature>
<dbReference type="Pfam" id="PF00034">
    <property type="entry name" value="Cytochrom_C"/>
    <property type="match status" value="2"/>
</dbReference>
<proteinExistence type="predicted"/>
<feature type="domain" description="Cytochrome c" evidence="5">
    <location>
        <begin position="321"/>
        <end position="411"/>
    </location>
</feature>
<dbReference type="InterPro" id="IPR014353">
    <property type="entry name" value="Membr-bd_ADH_cyt_c"/>
</dbReference>
<dbReference type="InterPro" id="IPR036909">
    <property type="entry name" value="Cyt_c-like_dom_sf"/>
</dbReference>
<sequence>MNARSLLAGATLGAAVVLALLAGAVVALNLRGETPIDEAARPLEATSAQIERGRYLALAGNCAGCHTARGGPAYAGGRGIETPFGTIYASNLTPDAETGIGRWNADHFWRAMHHGRSRDGRLLYPAFPYTSFTHITREDTDALHAWLRTLPPTTQPNREHDLGFPYNTQAALAVWRALFFSPARAEAPADAQPSAEWHRGAYLVRGLGHCAACHGSRNAMGANDAARDLAGGMLPGGKWYAPALDAASESGVVGWPGDEVVALLKTGRAAHASVTGPMADVVYRSTQHLSDEDLRAMATYLQALPPRPEPSPKPAARRNDSLMRRGEGIYAQQCAWCHGERGEGLPGVFPALAGNRAVNLANPANLVQIVRHGGFPPATEGNPRPYGMPPFGHLLDDAEIMAVPTFVRGSWGNAADEVSPRDAMQR</sequence>
<keyword evidence="1 4" id="KW-0349">Heme</keyword>
<feature type="domain" description="Cytochrome c" evidence="5">
    <location>
        <begin position="48"/>
        <end position="151"/>
    </location>
</feature>
<dbReference type="PIRSF" id="PIRSF000018">
    <property type="entry name" value="Mb_ADH_cyt_c"/>
    <property type="match status" value="1"/>
</dbReference>
<evidence type="ECO:0000259" key="5">
    <source>
        <dbReference type="PROSITE" id="PS51007"/>
    </source>
</evidence>
<evidence type="ECO:0000256" key="4">
    <source>
        <dbReference type="PROSITE-ProRule" id="PRU00433"/>
    </source>
</evidence>
<dbReference type="InterPro" id="IPR051459">
    <property type="entry name" value="Cytochrome_c-type_DH"/>
</dbReference>
<dbReference type="EMBL" id="JBBKZU010000007">
    <property type="protein sequence ID" value="MEJ8813055.1"/>
    <property type="molecule type" value="Genomic_DNA"/>
</dbReference>
<dbReference type="PANTHER" id="PTHR35008:SF4">
    <property type="entry name" value="BLL4482 PROTEIN"/>
    <property type="match status" value="1"/>
</dbReference>
<evidence type="ECO:0000313" key="6">
    <source>
        <dbReference type="EMBL" id="MEJ8813055.1"/>
    </source>
</evidence>
<accession>A0ABU8VHJ8</accession>
<dbReference type="Pfam" id="PF13442">
    <property type="entry name" value="Cytochrome_CBB3"/>
    <property type="match status" value="1"/>
</dbReference>
<evidence type="ECO:0000313" key="7">
    <source>
        <dbReference type="Proteomes" id="UP001365846"/>
    </source>
</evidence>
<dbReference type="Gene3D" id="1.10.760.10">
    <property type="entry name" value="Cytochrome c-like domain"/>
    <property type="match status" value="3"/>
</dbReference>
<protein>
    <submittedName>
        <fullName evidence="6">Cytochrome c</fullName>
    </submittedName>
</protein>
<evidence type="ECO:0000256" key="1">
    <source>
        <dbReference type="ARBA" id="ARBA00022617"/>
    </source>
</evidence>
<comment type="caution">
    <text evidence="6">The sequence shown here is derived from an EMBL/GenBank/DDBJ whole genome shotgun (WGS) entry which is preliminary data.</text>
</comment>
<keyword evidence="2 4" id="KW-0479">Metal-binding</keyword>
<dbReference type="Proteomes" id="UP001365846">
    <property type="component" value="Unassembled WGS sequence"/>
</dbReference>
<gene>
    <name evidence="6" type="ORF">WKW77_18360</name>
</gene>
<reference evidence="6 7" key="1">
    <citation type="submission" date="2024-03" db="EMBL/GenBank/DDBJ databases">
        <title>Novel species of the genus Variovorax.</title>
        <authorList>
            <person name="Liu Q."/>
            <person name="Xin Y.-H."/>
        </authorList>
    </citation>
    <scope>NUCLEOTIDE SEQUENCE [LARGE SCALE GENOMIC DNA]</scope>
    <source>
        <strain evidence="6 7">KACC 18899</strain>
    </source>
</reference>
<dbReference type="PROSITE" id="PS51007">
    <property type="entry name" value="CYTC"/>
    <property type="match status" value="3"/>
</dbReference>
<name>A0ABU8VHJ8_9BURK</name>
<dbReference type="SUPFAM" id="SSF46626">
    <property type="entry name" value="Cytochrome c"/>
    <property type="match status" value="3"/>
</dbReference>
<keyword evidence="3 4" id="KW-0408">Iron</keyword>
<evidence type="ECO:0000256" key="2">
    <source>
        <dbReference type="ARBA" id="ARBA00022723"/>
    </source>
</evidence>